<dbReference type="GO" id="GO:0000724">
    <property type="term" value="P:double-strand break repair via homologous recombination"/>
    <property type="evidence" value="ECO:0007669"/>
    <property type="project" value="InterPro"/>
</dbReference>
<dbReference type="InterPro" id="IPR036322">
    <property type="entry name" value="WD40_repeat_dom_sf"/>
</dbReference>
<sequence>MEDRLGDLLHCEEQLRNTLHTSDKEKLRQKLALLQKEYLRTVQRLKRAERVESVRRHVRSRITRNHNHDQSKADLKPPAASSAVEHEETKETKSLEQTEQLSPAVASGVVKSPEKRTHTVRFSLASDAAYTPTSDSSQDSAQIPKNSPSLRLRSRRSRLRWAERSSKLEQRNAGNQEAPQNDQEQHCTVSEPAVLCEAKSCFLRNEENLSNSKDASPPNDHYKKSSKLGNVYENRQDAKAEKEEIVNHQLTLLNEASGCEEAKDVSPHIEESEDLYEIGTHQVKDTKAEKEEMTTHRQTLGNEAKWIQFMKKNCQTTMSFIQSQNMFMQMENKVLQNRRPPADWTDLLLPSLPRAMSLPSPLCLPSTSSKTCSAPTSRTSTCPDDQFGSLKLLKLQHIISGVEQLISTSDDTATTDLCVHSPALSSLSPSPTPEMCPQNTHSHERECPQCNVSNQEKQLGCSSPKTLNSVPSPECKNSNNMLSLKYQDSMLRNNSNSHQDQTELESVLKDIVVAQPKLVTNVSSSPEKQKGTDATTPKISVSADTECLNMKCKSLKMDNPAAQSEREDTINCTENIKTHPKTDQLECEETNLLQSPSLSCVSCPLTLPLVGFTPCPPAHSPISECLSPPALSPCISSELCLPPACPSHLPHTCTGPRQTRGGLVDMCCVLSSSGSLSVAVAEKWTVSLWIQQQPSEWSLTHTWSFEEPVLHVFPIPDAPDQFCLTLGQQETQQVRLLSCSTLTQVLLCPRPAHMAIAVHHSRVVCCFDTSASSSLQVFCVSESSPPQPRALMSPGARLSSLASVEGLPHALIGMDQSGCLFIWNMLCGRLLKKLTLGQTFSPSVCLRGFSSQGVLFVLGSLKEPDELSLFTLVAANPRNGKSVLTTGLCPPDQWCGR</sequence>
<evidence type="ECO:0000313" key="4">
    <source>
        <dbReference type="Proteomes" id="UP001460270"/>
    </source>
</evidence>
<evidence type="ECO:0000313" key="3">
    <source>
        <dbReference type="EMBL" id="KAK7929158.1"/>
    </source>
</evidence>
<feature type="region of interest" description="Disordered" evidence="1">
    <location>
        <begin position="209"/>
        <end position="231"/>
    </location>
</feature>
<feature type="domain" description="Partner and localiser of BRCA2 WD40" evidence="2">
    <location>
        <begin position="675"/>
        <end position="896"/>
    </location>
</feature>
<dbReference type="AlphaFoldDB" id="A0AAW0PNL9"/>
<dbReference type="InterPro" id="IPR031920">
    <property type="entry name" value="PALB2_WD40"/>
</dbReference>
<feature type="compositionally biased region" description="Basic and acidic residues" evidence="1">
    <location>
        <begin position="160"/>
        <end position="170"/>
    </location>
</feature>
<dbReference type="SUPFAM" id="SSF50978">
    <property type="entry name" value="WD40 repeat-like"/>
    <property type="match status" value="1"/>
</dbReference>
<feature type="compositionally biased region" description="Polar residues" evidence="1">
    <location>
        <begin position="172"/>
        <end position="186"/>
    </location>
</feature>
<organism evidence="3 4">
    <name type="scientific">Mugilogobius chulae</name>
    <name type="common">yellowstripe goby</name>
    <dbReference type="NCBI Taxonomy" id="88201"/>
    <lineage>
        <taxon>Eukaryota</taxon>
        <taxon>Metazoa</taxon>
        <taxon>Chordata</taxon>
        <taxon>Craniata</taxon>
        <taxon>Vertebrata</taxon>
        <taxon>Euteleostomi</taxon>
        <taxon>Actinopterygii</taxon>
        <taxon>Neopterygii</taxon>
        <taxon>Teleostei</taxon>
        <taxon>Neoteleostei</taxon>
        <taxon>Acanthomorphata</taxon>
        <taxon>Gobiaria</taxon>
        <taxon>Gobiiformes</taxon>
        <taxon>Gobioidei</taxon>
        <taxon>Gobiidae</taxon>
        <taxon>Gobionellinae</taxon>
        <taxon>Mugilogobius</taxon>
    </lineage>
</organism>
<dbReference type="PANTHER" id="PTHR14662:SF2">
    <property type="entry name" value="PARTNER AND LOCALIZER OF BRCA2"/>
    <property type="match status" value="1"/>
</dbReference>
<feature type="region of interest" description="Disordered" evidence="1">
    <location>
        <begin position="50"/>
        <end position="115"/>
    </location>
</feature>
<dbReference type="EMBL" id="JBBPFD010000004">
    <property type="protein sequence ID" value="KAK7929158.1"/>
    <property type="molecule type" value="Genomic_DNA"/>
</dbReference>
<dbReference type="InterPro" id="IPR015943">
    <property type="entry name" value="WD40/YVTN_repeat-like_dom_sf"/>
</dbReference>
<proteinExistence type="predicted"/>
<reference evidence="4" key="1">
    <citation type="submission" date="2024-04" db="EMBL/GenBank/DDBJ databases">
        <title>Salinicola lusitanus LLJ914,a marine bacterium isolated from the Okinawa Trough.</title>
        <authorList>
            <person name="Li J."/>
        </authorList>
    </citation>
    <scope>NUCLEOTIDE SEQUENCE [LARGE SCALE GENOMIC DNA]</scope>
</reference>
<dbReference type="GO" id="GO:0005654">
    <property type="term" value="C:nucleoplasm"/>
    <property type="evidence" value="ECO:0007669"/>
    <property type="project" value="TreeGrafter"/>
</dbReference>
<feature type="compositionally biased region" description="Basic residues" evidence="1">
    <location>
        <begin position="56"/>
        <end position="65"/>
    </location>
</feature>
<protein>
    <recommendedName>
        <fullName evidence="2">Partner and localiser of BRCA2 WD40 domain-containing protein</fullName>
    </recommendedName>
</protein>
<gene>
    <name evidence="3" type="ORF">WMY93_005553</name>
</gene>
<keyword evidence="4" id="KW-1185">Reference proteome</keyword>
<feature type="region of interest" description="Disordered" evidence="1">
    <location>
        <begin position="129"/>
        <end position="186"/>
    </location>
</feature>
<feature type="compositionally biased region" description="Polar residues" evidence="1">
    <location>
        <begin position="131"/>
        <end position="148"/>
    </location>
</feature>
<dbReference type="GO" id="GO:0003677">
    <property type="term" value="F:DNA binding"/>
    <property type="evidence" value="ECO:0007669"/>
    <property type="project" value="InterPro"/>
</dbReference>
<name>A0AAW0PNL9_9GOBI</name>
<dbReference type="PANTHER" id="PTHR14662">
    <property type="entry name" value="PARTNER AND LOCALIZER OF BRCA2"/>
    <property type="match status" value="1"/>
</dbReference>
<feature type="compositionally biased region" description="Basic and acidic residues" evidence="1">
    <location>
        <begin position="66"/>
        <end position="75"/>
    </location>
</feature>
<dbReference type="Proteomes" id="UP001460270">
    <property type="component" value="Unassembled WGS sequence"/>
</dbReference>
<evidence type="ECO:0000256" key="1">
    <source>
        <dbReference type="SAM" id="MobiDB-lite"/>
    </source>
</evidence>
<evidence type="ECO:0000259" key="2">
    <source>
        <dbReference type="Pfam" id="PF16756"/>
    </source>
</evidence>
<dbReference type="Pfam" id="PF16756">
    <property type="entry name" value="PALB2_WD40"/>
    <property type="match status" value="1"/>
</dbReference>
<accession>A0AAW0PNL9</accession>
<feature type="compositionally biased region" description="Basic and acidic residues" evidence="1">
    <location>
        <begin position="84"/>
        <end position="96"/>
    </location>
</feature>
<dbReference type="InterPro" id="IPR042417">
    <property type="entry name" value="PALB2"/>
</dbReference>
<comment type="caution">
    <text evidence="3">The sequence shown here is derived from an EMBL/GenBank/DDBJ whole genome shotgun (WGS) entry which is preliminary data.</text>
</comment>
<dbReference type="Gene3D" id="2.130.10.10">
    <property type="entry name" value="YVTN repeat-like/Quinoprotein amine dehydrogenase"/>
    <property type="match status" value="1"/>
</dbReference>